<name>A0A1M3TLV2_ASPLC</name>
<proteinExistence type="predicted"/>
<feature type="transmembrane region" description="Helical" evidence="1">
    <location>
        <begin position="165"/>
        <end position="186"/>
    </location>
</feature>
<keyword evidence="1" id="KW-0472">Membrane</keyword>
<sequence>MDGWMYKESEQRRVQTGITCGDPTLEAPLGFPVRRFVGLRAQPASCSVALVHRCLSSACGCPPFLLLTTPVHQSPCLVVFDLSLLSPNQLFINEGVLLHFLLPFGPSHHPVGPPELGRASPLSLSLHALLASGSPLRSSSITAAFHASSSLLPLLYAFFLSTSSFHIFSLLIFPVLPTFLLINSALHTFGPSSLSVSS</sequence>
<keyword evidence="1" id="KW-0812">Transmembrane</keyword>
<dbReference type="Proteomes" id="UP000184063">
    <property type="component" value="Unassembled WGS sequence"/>
</dbReference>
<protein>
    <submittedName>
        <fullName evidence="2">Uncharacterized protein</fullName>
    </submittedName>
</protein>
<reference evidence="3" key="1">
    <citation type="journal article" date="2017" name="Genome Biol.">
        <title>Comparative genomics reveals high biological diversity and specific adaptations in the industrially and medically important fungal genus Aspergillus.</title>
        <authorList>
            <person name="de Vries R.P."/>
            <person name="Riley R."/>
            <person name="Wiebenga A."/>
            <person name="Aguilar-Osorio G."/>
            <person name="Amillis S."/>
            <person name="Uchima C.A."/>
            <person name="Anderluh G."/>
            <person name="Asadollahi M."/>
            <person name="Askin M."/>
            <person name="Barry K."/>
            <person name="Battaglia E."/>
            <person name="Bayram O."/>
            <person name="Benocci T."/>
            <person name="Braus-Stromeyer S.A."/>
            <person name="Caldana C."/>
            <person name="Canovas D."/>
            <person name="Cerqueira G.C."/>
            <person name="Chen F."/>
            <person name="Chen W."/>
            <person name="Choi C."/>
            <person name="Clum A."/>
            <person name="Dos Santos R.A."/>
            <person name="Damasio A.R."/>
            <person name="Diallinas G."/>
            <person name="Emri T."/>
            <person name="Fekete E."/>
            <person name="Flipphi M."/>
            <person name="Freyberg S."/>
            <person name="Gallo A."/>
            <person name="Gournas C."/>
            <person name="Habgood R."/>
            <person name="Hainaut M."/>
            <person name="Harispe M.L."/>
            <person name="Henrissat B."/>
            <person name="Hilden K.S."/>
            <person name="Hope R."/>
            <person name="Hossain A."/>
            <person name="Karabika E."/>
            <person name="Karaffa L."/>
            <person name="Karanyi Z."/>
            <person name="Krasevec N."/>
            <person name="Kuo A."/>
            <person name="Kusch H."/>
            <person name="LaButti K."/>
            <person name="Lagendijk E.L."/>
            <person name="Lapidus A."/>
            <person name="Levasseur A."/>
            <person name="Lindquist E."/>
            <person name="Lipzen A."/>
            <person name="Logrieco A.F."/>
            <person name="MacCabe A."/>
            <person name="Maekelae M.R."/>
            <person name="Malavazi I."/>
            <person name="Melin P."/>
            <person name="Meyer V."/>
            <person name="Mielnichuk N."/>
            <person name="Miskei M."/>
            <person name="Molnar A.P."/>
            <person name="Mule G."/>
            <person name="Ngan C.Y."/>
            <person name="Orejas M."/>
            <person name="Orosz E."/>
            <person name="Ouedraogo J.P."/>
            <person name="Overkamp K.M."/>
            <person name="Park H.-S."/>
            <person name="Perrone G."/>
            <person name="Piumi F."/>
            <person name="Punt P.J."/>
            <person name="Ram A.F."/>
            <person name="Ramon A."/>
            <person name="Rauscher S."/>
            <person name="Record E."/>
            <person name="Riano-Pachon D.M."/>
            <person name="Robert V."/>
            <person name="Roehrig J."/>
            <person name="Ruller R."/>
            <person name="Salamov A."/>
            <person name="Salih N.S."/>
            <person name="Samson R.A."/>
            <person name="Sandor E."/>
            <person name="Sanguinetti M."/>
            <person name="Schuetze T."/>
            <person name="Sepcic K."/>
            <person name="Shelest E."/>
            <person name="Sherlock G."/>
            <person name="Sophianopoulou V."/>
            <person name="Squina F.M."/>
            <person name="Sun H."/>
            <person name="Susca A."/>
            <person name="Todd R.B."/>
            <person name="Tsang A."/>
            <person name="Unkles S.E."/>
            <person name="van de Wiele N."/>
            <person name="van Rossen-Uffink D."/>
            <person name="Oliveira J.V."/>
            <person name="Vesth T.C."/>
            <person name="Visser J."/>
            <person name="Yu J.-H."/>
            <person name="Zhou M."/>
            <person name="Andersen M.R."/>
            <person name="Archer D.B."/>
            <person name="Baker S.E."/>
            <person name="Benoit I."/>
            <person name="Brakhage A.A."/>
            <person name="Braus G.H."/>
            <person name="Fischer R."/>
            <person name="Frisvad J.C."/>
            <person name="Goldman G.H."/>
            <person name="Houbraken J."/>
            <person name="Oakley B."/>
            <person name="Pocsi I."/>
            <person name="Scazzocchio C."/>
            <person name="Seiboth B."/>
            <person name="vanKuyk P.A."/>
            <person name="Wortman J."/>
            <person name="Dyer P.S."/>
            <person name="Grigoriev I.V."/>
        </authorList>
    </citation>
    <scope>NUCLEOTIDE SEQUENCE [LARGE SCALE GENOMIC DNA]</scope>
    <source>
        <strain evidence="3">CBS 106.47</strain>
    </source>
</reference>
<dbReference type="EMBL" id="KV878240">
    <property type="protein sequence ID" value="OJZ87819.1"/>
    <property type="molecule type" value="Genomic_DNA"/>
</dbReference>
<dbReference type="AlphaFoldDB" id="A0A1M3TLV2"/>
<evidence type="ECO:0000313" key="3">
    <source>
        <dbReference type="Proteomes" id="UP000184063"/>
    </source>
</evidence>
<feature type="transmembrane region" description="Helical" evidence="1">
    <location>
        <begin position="141"/>
        <end position="159"/>
    </location>
</feature>
<evidence type="ECO:0000256" key="1">
    <source>
        <dbReference type="SAM" id="Phobius"/>
    </source>
</evidence>
<keyword evidence="1" id="KW-1133">Transmembrane helix</keyword>
<evidence type="ECO:0000313" key="2">
    <source>
        <dbReference type="EMBL" id="OJZ87819.1"/>
    </source>
</evidence>
<gene>
    <name evidence="2" type="ORF">ASPFODRAFT_590051</name>
</gene>
<dbReference type="VEuPathDB" id="FungiDB:ASPFODRAFT_590051"/>
<organism evidence="2 3">
    <name type="scientific">Aspergillus luchuensis (strain CBS 106.47)</name>
    <dbReference type="NCBI Taxonomy" id="1137211"/>
    <lineage>
        <taxon>Eukaryota</taxon>
        <taxon>Fungi</taxon>
        <taxon>Dikarya</taxon>
        <taxon>Ascomycota</taxon>
        <taxon>Pezizomycotina</taxon>
        <taxon>Eurotiomycetes</taxon>
        <taxon>Eurotiomycetidae</taxon>
        <taxon>Eurotiales</taxon>
        <taxon>Aspergillaceae</taxon>
        <taxon>Aspergillus</taxon>
        <taxon>Aspergillus subgen. Circumdati</taxon>
    </lineage>
</organism>
<accession>A0A1M3TLV2</accession>